<dbReference type="SUPFAM" id="SSF160719">
    <property type="entry name" value="gpW/gp25-like"/>
    <property type="match status" value="1"/>
</dbReference>
<accession>A0A4S2CUX1</accession>
<comment type="caution">
    <text evidence="2">The sequence shown here is derived from an EMBL/GenBank/DDBJ whole genome shotgun (WGS) entry which is preliminary data.</text>
</comment>
<dbReference type="InterPro" id="IPR007048">
    <property type="entry name" value="IraD/Gp25-like"/>
</dbReference>
<dbReference type="Pfam" id="PF04965">
    <property type="entry name" value="GPW_gp25"/>
    <property type="match status" value="1"/>
</dbReference>
<evidence type="ECO:0000313" key="3">
    <source>
        <dbReference type="Proteomes" id="UP000309566"/>
    </source>
</evidence>
<dbReference type="RefSeq" id="WP_136000042.1">
    <property type="nucleotide sequence ID" value="NZ_SRYX01000055.1"/>
</dbReference>
<organism evidence="2 3">
    <name type="scientific">Bacteroides caecimuris</name>
    <dbReference type="NCBI Taxonomy" id="1796613"/>
    <lineage>
        <taxon>Bacteria</taxon>
        <taxon>Pseudomonadati</taxon>
        <taxon>Bacteroidota</taxon>
        <taxon>Bacteroidia</taxon>
        <taxon>Bacteroidales</taxon>
        <taxon>Bacteroidaceae</taxon>
        <taxon>Bacteroides</taxon>
    </lineage>
</organism>
<sequence>MTYLKMPLQLQTAVNKKLQRCSYQDSIAQHIMLLILSHNGEVIGREDFGSMIWDLEFNQLVKISDWEEGVKNSLINTISKYEKRLRDVDVDVTLLEIEEENVNKISHIRRKAQIVVTGIMDKTNDKFSFNTSLYISPLSQ</sequence>
<gene>
    <name evidence="2" type="ORF">E5353_13310</name>
</gene>
<name>A0A4S2CUX1_9BACE</name>
<proteinExistence type="predicted"/>
<feature type="domain" description="IraD/Gp25-like" evidence="1">
    <location>
        <begin position="22"/>
        <end position="106"/>
    </location>
</feature>
<dbReference type="EMBL" id="SRYX01000055">
    <property type="protein sequence ID" value="TGY31444.1"/>
    <property type="molecule type" value="Genomic_DNA"/>
</dbReference>
<reference evidence="2 3" key="1">
    <citation type="submission" date="2019-04" db="EMBL/GenBank/DDBJ databases">
        <title>Microbes associate with the intestines of laboratory mice.</title>
        <authorList>
            <person name="Navarre W."/>
            <person name="Wong E."/>
            <person name="Huang K."/>
            <person name="Tropini C."/>
            <person name="Ng K."/>
            <person name="Yu B."/>
        </authorList>
    </citation>
    <scope>NUCLEOTIDE SEQUENCE [LARGE SCALE GENOMIC DNA]</scope>
    <source>
        <strain evidence="2 3">NM63_1-25</strain>
    </source>
</reference>
<protein>
    <submittedName>
        <fullName evidence="2">Lysozyme</fullName>
    </submittedName>
</protein>
<dbReference type="Gene3D" id="3.10.450.40">
    <property type="match status" value="1"/>
</dbReference>
<dbReference type="AlphaFoldDB" id="A0A4S2CUX1"/>
<evidence type="ECO:0000313" key="2">
    <source>
        <dbReference type="EMBL" id="TGY31444.1"/>
    </source>
</evidence>
<dbReference type="Proteomes" id="UP000309566">
    <property type="component" value="Unassembled WGS sequence"/>
</dbReference>
<evidence type="ECO:0000259" key="1">
    <source>
        <dbReference type="Pfam" id="PF04965"/>
    </source>
</evidence>